<dbReference type="RefSeq" id="WP_007256125.1">
    <property type="nucleotide sequence ID" value="NZ_CH724108.1"/>
</dbReference>
<feature type="domain" description="SseB protein N-terminal" evidence="2">
    <location>
        <begin position="12"/>
        <end position="119"/>
    </location>
</feature>
<dbReference type="EMBL" id="AAOT01000007">
    <property type="protein sequence ID" value="EAR52009.1"/>
    <property type="molecule type" value="Genomic_DNA"/>
</dbReference>
<evidence type="ECO:0000313" key="3">
    <source>
        <dbReference type="EMBL" id="EAR52009.1"/>
    </source>
</evidence>
<dbReference type="InterPro" id="IPR009839">
    <property type="entry name" value="SseB_N"/>
</dbReference>
<proteinExistence type="predicted"/>
<organism evidence="3 4">
    <name type="scientific">Oceanicola granulosus (strain ATCC BAA-861 / DSM 15982 / KCTC 12143 / HTCC2516)</name>
    <dbReference type="NCBI Taxonomy" id="314256"/>
    <lineage>
        <taxon>Bacteria</taxon>
        <taxon>Pseudomonadati</taxon>
        <taxon>Pseudomonadota</taxon>
        <taxon>Alphaproteobacteria</taxon>
        <taxon>Rhodobacterales</taxon>
        <taxon>Roseobacteraceae</taxon>
        <taxon>Oceanicola</taxon>
    </lineage>
</organism>
<feature type="region of interest" description="Disordered" evidence="1">
    <location>
        <begin position="239"/>
        <end position="261"/>
    </location>
</feature>
<dbReference type="AlphaFoldDB" id="Q2CH02"/>
<dbReference type="STRING" id="314256.OG2516_13329"/>
<accession>Q2CH02</accession>
<evidence type="ECO:0000313" key="4">
    <source>
        <dbReference type="Proteomes" id="UP000003635"/>
    </source>
</evidence>
<gene>
    <name evidence="3" type="ORF">OG2516_13329</name>
</gene>
<name>Q2CH02_OCEGH</name>
<keyword evidence="4" id="KW-1185">Reference proteome</keyword>
<dbReference type="OrthoDB" id="7831317at2"/>
<reference evidence="3 4" key="1">
    <citation type="journal article" date="2010" name="J. Bacteriol.">
        <title>Genome sequences of Oceanicola granulosus HTCC2516(T) and Oceanicola batsensis HTCC2597(TDelta).</title>
        <authorList>
            <person name="Thrash J.C."/>
            <person name="Cho J.C."/>
            <person name="Vergin K.L."/>
            <person name="Giovannoni S.J."/>
        </authorList>
    </citation>
    <scope>NUCLEOTIDE SEQUENCE [LARGE SCALE GENOMIC DNA]</scope>
    <source>
        <strain evidence="4">ATCC BAA-861 / DSM 15982 / KCTC 12143 / HTCC2516</strain>
    </source>
</reference>
<comment type="caution">
    <text evidence="3">The sequence shown here is derived from an EMBL/GenBank/DDBJ whole genome shotgun (WGS) entry which is preliminary data.</text>
</comment>
<dbReference type="eggNOG" id="ENOG502Z7MU">
    <property type="taxonomic scope" value="Bacteria"/>
</dbReference>
<protein>
    <recommendedName>
        <fullName evidence="2">SseB protein N-terminal domain-containing protein</fullName>
    </recommendedName>
</protein>
<sequence>MTETTELDRAHAAMEAAPEDDAARLAFYGRLADGELFLLLEREPEGDAIAPRLFDVEGTGYALAFDRPDRLTDFTGAPAPYAALSGRTLARMLAGNGLGLGLNLETAPSAMLLPPDAIGWLAATLGDGPREAEARIAEIAPPRALPEALLPALDRRLAGAGGLARSAYLVATTYDDGSRGHLLAVIDAAPGAEPAIATAVADALTFSGLEAGALDVAFFPASSPHAAAFARHGLRFDLPDPPAPAARGAPGSDPDRPPKLR</sequence>
<evidence type="ECO:0000256" key="1">
    <source>
        <dbReference type="SAM" id="MobiDB-lite"/>
    </source>
</evidence>
<dbReference type="Proteomes" id="UP000003635">
    <property type="component" value="Unassembled WGS sequence"/>
</dbReference>
<dbReference type="HOGENOM" id="CLU_1057026_0_0_5"/>
<evidence type="ECO:0000259" key="2">
    <source>
        <dbReference type="Pfam" id="PF07179"/>
    </source>
</evidence>
<dbReference type="Pfam" id="PF07179">
    <property type="entry name" value="SseB"/>
    <property type="match status" value="1"/>
</dbReference>